<reference evidence="4 5" key="1">
    <citation type="submission" date="2018-01" db="EMBL/GenBank/DDBJ databases">
        <title>Whole genome sequence of Melissococcus plutonius DAT561.</title>
        <authorList>
            <person name="Okumura K."/>
            <person name="Takamatsu D."/>
            <person name="Okura M."/>
        </authorList>
    </citation>
    <scope>NUCLEOTIDE SEQUENCE [LARGE SCALE GENOMIC DNA]</scope>
    <source>
        <strain evidence="4 5">DAT561</strain>
    </source>
</reference>
<dbReference type="GeneID" id="57043307"/>
<dbReference type="InterPro" id="IPR018392">
    <property type="entry name" value="LysM"/>
</dbReference>
<dbReference type="InterPro" id="IPR036779">
    <property type="entry name" value="LysM_dom_sf"/>
</dbReference>
<evidence type="ECO:0000313" key="4">
    <source>
        <dbReference type="EMBL" id="BBC60871.1"/>
    </source>
</evidence>
<dbReference type="SUPFAM" id="SSF54106">
    <property type="entry name" value="LysM domain"/>
    <property type="match status" value="1"/>
</dbReference>
<dbReference type="RefSeq" id="WP_126347222.1">
    <property type="nucleotide sequence ID" value="NZ_AP018492.1"/>
</dbReference>
<sequence length="189" mass="20521">MKSLKTILLGTTLAAGIGLSLGAGNVHADSLYKVQAGDTLSSIAAKNHTNIQEVANKNQISNINMIYEGQQLQIKTVDSAVATPKTMQETPIAQPALSTTSMVQKQAPAQTSAPTSDSNSAKEWIAQRESSGSYNATNGKYIGRYQLDASYLKGDYSPANQEKVAENYVSERYGSWEQAKTFWMNNGWY</sequence>
<feature type="domain" description="LysM" evidence="3">
    <location>
        <begin position="30"/>
        <end position="74"/>
    </location>
</feature>
<dbReference type="AlphaFoldDB" id="A0A2Z5Y242"/>
<dbReference type="EMBL" id="AP018492">
    <property type="protein sequence ID" value="BBC60871.1"/>
    <property type="molecule type" value="Genomic_DNA"/>
</dbReference>
<protein>
    <submittedName>
        <fullName evidence="4">LysM domain-containing protein</fullName>
    </submittedName>
</protein>
<feature type="chain" id="PRO_5016402632" evidence="2">
    <location>
        <begin position="29"/>
        <end position="189"/>
    </location>
</feature>
<accession>A0A2Z5Y242</accession>
<evidence type="ECO:0000256" key="1">
    <source>
        <dbReference type="SAM" id="MobiDB-lite"/>
    </source>
</evidence>
<dbReference type="PROSITE" id="PS51782">
    <property type="entry name" value="LYSM"/>
    <property type="match status" value="1"/>
</dbReference>
<keyword evidence="2" id="KW-0732">Signal</keyword>
<evidence type="ECO:0000256" key="2">
    <source>
        <dbReference type="SAM" id="SignalP"/>
    </source>
</evidence>
<organism evidence="4 5">
    <name type="scientific">Melissococcus plutonius</name>
    <dbReference type="NCBI Taxonomy" id="33970"/>
    <lineage>
        <taxon>Bacteria</taxon>
        <taxon>Bacillati</taxon>
        <taxon>Bacillota</taxon>
        <taxon>Bacilli</taxon>
        <taxon>Lactobacillales</taxon>
        <taxon>Enterococcaceae</taxon>
        <taxon>Melissococcus</taxon>
    </lineage>
</organism>
<dbReference type="Pfam" id="PF01476">
    <property type="entry name" value="LysM"/>
    <property type="match status" value="1"/>
</dbReference>
<evidence type="ECO:0000259" key="3">
    <source>
        <dbReference type="PROSITE" id="PS51782"/>
    </source>
</evidence>
<dbReference type="SMART" id="SM00257">
    <property type="entry name" value="LysM"/>
    <property type="match status" value="1"/>
</dbReference>
<feature type="signal peptide" evidence="2">
    <location>
        <begin position="1"/>
        <end position="28"/>
    </location>
</feature>
<gene>
    <name evidence="4" type="ORF">DAT561_0754</name>
</gene>
<name>A0A2Z5Y242_9ENTE</name>
<feature type="region of interest" description="Disordered" evidence="1">
    <location>
        <begin position="100"/>
        <end position="129"/>
    </location>
</feature>
<evidence type="ECO:0000313" key="5">
    <source>
        <dbReference type="Proteomes" id="UP000269226"/>
    </source>
</evidence>
<feature type="compositionally biased region" description="Polar residues" evidence="1">
    <location>
        <begin position="100"/>
        <end position="121"/>
    </location>
</feature>
<dbReference type="Proteomes" id="UP000269226">
    <property type="component" value="Chromosome"/>
</dbReference>
<proteinExistence type="predicted"/>
<dbReference type="Gene3D" id="3.10.350.10">
    <property type="entry name" value="LysM domain"/>
    <property type="match status" value="1"/>
</dbReference>
<dbReference type="CDD" id="cd00118">
    <property type="entry name" value="LysM"/>
    <property type="match status" value="1"/>
</dbReference>